<gene>
    <name evidence="2" type="ORF">A1QO_03940</name>
</gene>
<organism evidence="2 3">
    <name type="scientific">Vibrio genomosp. F10 str. ZF-129</name>
    <dbReference type="NCBI Taxonomy" id="1187848"/>
    <lineage>
        <taxon>Bacteria</taxon>
        <taxon>Pseudomonadati</taxon>
        <taxon>Pseudomonadota</taxon>
        <taxon>Gammaproteobacteria</taxon>
        <taxon>Vibrionales</taxon>
        <taxon>Vibrionaceae</taxon>
        <taxon>Vibrio</taxon>
    </lineage>
</organism>
<proteinExistence type="predicted"/>
<comment type="caution">
    <text evidence="2">The sequence shown here is derived from an EMBL/GenBank/DDBJ whole genome shotgun (WGS) entry which is preliminary data.</text>
</comment>
<evidence type="ECO:0000313" key="2">
    <source>
        <dbReference type="EMBL" id="OEE37262.1"/>
    </source>
</evidence>
<accession>A0A1E5BIX5</accession>
<evidence type="ECO:0000313" key="3">
    <source>
        <dbReference type="Proteomes" id="UP000094741"/>
    </source>
</evidence>
<dbReference type="AlphaFoldDB" id="A0A1E5BIX5"/>
<evidence type="ECO:0000256" key="1">
    <source>
        <dbReference type="SAM" id="SignalP"/>
    </source>
</evidence>
<feature type="signal peptide" evidence="1">
    <location>
        <begin position="1"/>
        <end position="21"/>
    </location>
</feature>
<feature type="chain" id="PRO_5009171650" evidence="1">
    <location>
        <begin position="22"/>
        <end position="170"/>
    </location>
</feature>
<sequence>MNKTFLAAMLILTIPTHSAFAGDDSTSTVVSSVTQDANFQDSSGNKKRIYQGSTYGKIGFSNAYKYYAVNGLMFVRGLGATSNLKMAEGYNVTYTGTCENDRAAGERRCNNMRSVTASAPDCIISMNDSGAIGCNTKKIITHYTCVNEYCRGEQETLGLSVPITSVVGFN</sequence>
<dbReference type="Proteomes" id="UP000094741">
    <property type="component" value="Unassembled WGS sequence"/>
</dbReference>
<name>A0A1E5BIX5_9VIBR</name>
<dbReference type="EMBL" id="AJYQ02000020">
    <property type="protein sequence ID" value="OEE37262.1"/>
    <property type="molecule type" value="Genomic_DNA"/>
</dbReference>
<keyword evidence="1" id="KW-0732">Signal</keyword>
<dbReference type="RefSeq" id="WP_017041739.1">
    <property type="nucleotide sequence ID" value="NZ_AJYQ02000020.1"/>
</dbReference>
<reference evidence="2 3" key="1">
    <citation type="journal article" date="2012" name="Science">
        <title>Ecological populations of bacteria act as socially cohesive units of antibiotic production and resistance.</title>
        <authorList>
            <person name="Cordero O.X."/>
            <person name="Wildschutte H."/>
            <person name="Kirkup B."/>
            <person name="Proehl S."/>
            <person name="Ngo L."/>
            <person name="Hussain F."/>
            <person name="Le Roux F."/>
            <person name="Mincer T."/>
            <person name="Polz M.F."/>
        </authorList>
    </citation>
    <scope>NUCLEOTIDE SEQUENCE [LARGE SCALE GENOMIC DNA]</scope>
    <source>
        <strain evidence="2 3">ZF-129</strain>
    </source>
</reference>
<protein>
    <submittedName>
        <fullName evidence="2">Uncharacterized protein</fullName>
    </submittedName>
</protein>